<evidence type="ECO:0000313" key="3">
    <source>
        <dbReference type="Proteomes" id="UP001527099"/>
    </source>
</evidence>
<accession>A0ABT4GGN6</accession>
<dbReference type="Proteomes" id="UP001527099">
    <property type="component" value="Unassembled WGS sequence"/>
</dbReference>
<dbReference type="EMBL" id="JAMDMX010000067">
    <property type="protein sequence ID" value="MCY9695350.1"/>
    <property type="molecule type" value="Genomic_DNA"/>
</dbReference>
<organism evidence="2 3">
    <name type="scientific">Paenibacillus alginolyticus</name>
    <dbReference type="NCBI Taxonomy" id="59839"/>
    <lineage>
        <taxon>Bacteria</taxon>
        <taxon>Bacillati</taxon>
        <taxon>Bacillota</taxon>
        <taxon>Bacilli</taxon>
        <taxon>Bacillales</taxon>
        <taxon>Paenibacillaceae</taxon>
        <taxon>Paenibacillus</taxon>
    </lineage>
</organism>
<proteinExistence type="predicted"/>
<reference evidence="2 3" key="1">
    <citation type="submission" date="2022-05" db="EMBL/GenBank/DDBJ databases">
        <title>Genome Sequencing of Bee-Associated Microbes.</title>
        <authorList>
            <person name="Dunlap C."/>
        </authorList>
    </citation>
    <scope>NUCLEOTIDE SEQUENCE [LARGE SCALE GENOMIC DNA]</scope>
    <source>
        <strain evidence="2 3">NRRL B-14421</strain>
    </source>
</reference>
<dbReference type="InterPro" id="IPR057336">
    <property type="entry name" value="GerAC_N"/>
</dbReference>
<dbReference type="PANTHER" id="PTHR35789:SF1">
    <property type="entry name" value="SPORE GERMINATION PROTEIN B3"/>
    <property type="match status" value="1"/>
</dbReference>
<dbReference type="RefSeq" id="WP_268616713.1">
    <property type="nucleotide sequence ID" value="NZ_JAMDMX010000067.1"/>
</dbReference>
<dbReference type="PANTHER" id="PTHR35789">
    <property type="entry name" value="SPORE GERMINATION PROTEIN B3"/>
    <property type="match status" value="1"/>
</dbReference>
<evidence type="ECO:0000259" key="1">
    <source>
        <dbReference type="Pfam" id="PF25198"/>
    </source>
</evidence>
<dbReference type="PROSITE" id="PS51257">
    <property type="entry name" value="PROKAR_LIPOPROTEIN"/>
    <property type="match status" value="1"/>
</dbReference>
<gene>
    <name evidence="2" type="ORF">M5X19_20940</name>
</gene>
<dbReference type="InterPro" id="IPR008844">
    <property type="entry name" value="Spore_GerAC-like"/>
</dbReference>
<feature type="domain" description="Spore germination protein N-terminal" evidence="1">
    <location>
        <begin position="23"/>
        <end position="162"/>
    </location>
</feature>
<evidence type="ECO:0000313" key="2">
    <source>
        <dbReference type="EMBL" id="MCY9695350.1"/>
    </source>
</evidence>
<name>A0ABT4GGN6_9BACL</name>
<sequence>MKNVKWFLAMCSILSLLVGCSPDIKEISDIDLVMATGIDYDKESNKYVFTIYCVLPASTSTEKTGKLTELVDSAVGDSIVDAARNLRNRVGKSLVWQHNKFFIVGEAAARHSLYDVVDFLTRNRQIRITGQLLVSEGKAEDLLKRKSNISELTSNVLLGIVRK</sequence>
<keyword evidence="3" id="KW-1185">Reference proteome</keyword>
<comment type="caution">
    <text evidence="2">The sequence shown here is derived from an EMBL/GenBank/DDBJ whole genome shotgun (WGS) entry which is preliminary data.</text>
</comment>
<dbReference type="Pfam" id="PF25198">
    <property type="entry name" value="Spore_GerAC_N"/>
    <property type="match status" value="1"/>
</dbReference>
<protein>
    <recommendedName>
        <fullName evidence="1">Spore germination protein N-terminal domain-containing protein</fullName>
    </recommendedName>
</protein>